<organism evidence="10 11">
    <name type="scientific">Porphyromonas cangingivalis</name>
    <dbReference type="NCBI Taxonomy" id="36874"/>
    <lineage>
        <taxon>Bacteria</taxon>
        <taxon>Pseudomonadati</taxon>
        <taxon>Bacteroidota</taxon>
        <taxon>Bacteroidia</taxon>
        <taxon>Bacteroidales</taxon>
        <taxon>Porphyromonadaceae</taxon>
        <taxon>Porphyromonas</taxon>
    </lineage>
</organism>
<evidence type="ECO:0000256" key="2">
    <source>
        <dbReference type="ARBA" id="ARBA00008114"/>
    </source>
</evidence>
<feature type="transmembrane region" description="Helical" evidence="7">
    <location>
        <begin position="7"/>
        <end position="29"/>
    </location>
</feature>
<evidence type="ECO:0000256" key="3">
    <source>
        <dbReference type="ARBA" id="ARBA00022448"/>
    </source>
</evidence>
<dbReference type="GO" id="GO:0016020">
    <property type="term" value="C:membrane"/>
    <property type="evidence" value="ECO:0007669"/>
    <property type="project" value="UniProtKB-SubCell"/>
</dbReference>
<dbReference type="EMBL" id="JQJD01000007">
    <property type="protein sequence ID" value="KGN82817.1"/>
    <property type="molecule type" value="Genomic_DNA"/>
</dbReference>
<dbReference type="InterPro" id="IPR058533">
    <property type="entry name" value="Cation_efflux_TM"/>
</dbReference>
<dbReference type="PANTHER" id="PTHR43840:SF15">
    <property type="entry name" value="MITOCHONDRIAL METAL TRANSPORTER 1-RELATED"/>
    <property type="match status" value="1"/>
</dbReference>
<dbReference type="Gene3D" id="3.30.70.1350">
    <property type="entry name" value="Cation efflux protein, cytoplasmic domain"/>
    <property type="match status" value="1"/>
</dbReference>
<evidence type="ECO:0000259" key="9">
    <source>
        <dbReference type="Pfam" id="PF16916"/>
    </source>
</evidence>
<dbReference type="GO" id="GO:0008324">
    <property type="term" value="F:monoatomic cation transmembrane transporter activity"/>
    <property type="evidence" value="ECO:0007669"/>
    <property type="project" value="InterPro"/>
</dbReference>
<dbReference type="PANTHER" id="PTHR43840">
    <property type="entry name" value="MITOCHONDRIAL METAL TRANSPORTER 1-RELATED"/>
    <property type="match status" value="1"/>
</dbReference>
<dbReference type="RefSeq" id="WP_036850490.1">
    <property type="nucleotide sequence ID" value="NZ_JQJD01000007.1"/>
</dbReference>
<feature type="domain" description="Cation efflux protein cytoplasmic" evidence="9">
    <location>
        <begin position="215"/>
        <end position="290"/>
    </location>
</feature>
<feature type="transmembrane region" description="Helical" evidence="7">
    <location>
        <begin position="35"/>
        <end position="55"/>
    </location>
</feature>
<evidence type="ECO:0000256" key="6">
    <source>
        <dbReference type="ARBA" id="ARBA00023136"/>
    </source>
</evidence>
<evidence type="ECO:0000256" key="5">
    <source>
        <dbReference type="ARBA" id="ARBA00022989"/>
    </source>
</evidence>
<comment type="subcellular location">
    <subcellularLocation>
        <location evidence="1">Membrane</location>
        <topology evidence="1">Multi-pass membrane protein</topology>
    </subcellularLocation>
</comment>
<proteinExistence type="inferred from homology"/>
<feature type="transmembrane region" description="Helical" evidence="7">
    <location>
        <begin position="117"/>
        <end position="135"/>
    </location>
</feature>
<evidence type="ECO:0000259" key="8">
    <source>
        <dbReference type="Pfam" id="PF01545"/>
    </source>
</evidence>
<dbReference type="InterPro" id="IPR027469">
    <property type="entry name" value="Cation_efflux_TMD_sf"/>
</dbReference>
<dbReference type="SUPFAM" id="SSF160240">
    <property type="entry name" value="Cation efflux protein cytoplasmic domain-like"/>
    <property type="match status" value="1"/>
</dbReference>
<dbReference type="FunFam" id="1.20.1510.10:FF:000006">
    <property type="entry name" value="Divalent cation efflux transporter"/>
    <property type="match status" value="1"/>
</dbReference>
<feature type="domain" description="Cation efflux protein transmembrane" evidence="8">
    <location>
        <begin position="9"/>
        <end position="208"/>
    </location>
</feature>
<dbReference type="InterPro" id="IPR027470">
    <property type="entry name" value="Cation_efflux_CTD"/>
</dbReference>
<feature type="transmembrane region" description="Helical" evidence="7">
    <location>
        <begin position="76"/>
        <end position="97"/>
    </location>
</feature>
<evidence type="ECO:0000256" key="4">
    <source>
        <dbReference type="ARBA" id="ARBA00022692"/>
    </source>
</evidence>
<evidence type="ECO:0000313" key="10">
    <source>
        <dbReference type="EMBL" id="KGN82817.1"/>
    </source>
</evidence>
<dbReference type="eggNOG" id="COG0053">
    <property type="taxonomic scope" value="Bacteria"/>
</dbReference>
<evidence type="ECO:0000256" key="1">
    <source>
        <dbReference type="ARBA" id="ARBA00004141"/>
    </source>
</evidence>
<feature type="transmembrane region" description="Helical" evidence="7">
    <location>
        <begin position="180"/>
        <end position="198"/>
    </location>
</feature>
<accession>A0A0A2EYP0</accession>
<keyword evidence="5 7" id="KW-1133">Transmembrane helix</keyword>
<name>A0A0A2EYP0_PORCN</name>
<dbReference type="Pfam" id="PF16916">
    <property type="entry name" value="ZT_dimer"/>
    <property type="match status" value="1"/>
</dbReference>
<dbReference type="Gene3D" id="1.20.1510.10">
    <property type="entry name" value="Cation efflux protein transmembrane domain"/>
    <property type="match status" value="1"/>
</dbReference>
<gene>
    <name evidence="10" type="ORF">HQ35_01865</name>
</gene>
<dbReference type="OrthoDB" id="9806522at2"/>
<keyword evidence="6 7" id="KW-0472">Membrane</keyword>
<dbReference type="Pfam" id="PF01545">
    <property type="entry name" value="Cation_efflux"/>
    <property type="match status" value="1"/>
</dbReference>
<dbReference type="STRING" id="36874.HQ34_05830"/>
<protein>
    <submittedName>
        <fullName evidence="10">Uncharacterized protein</fullName>
    </submittedName>
</protein>
<dbReference type="InterPro" id="IPR036837">
    <property type="entry name" value="Cation_efflux_CTD_sf"/>
</dbReference>
<keyword evidence="3" id="KW-0813">Transport</keyword>
<comment type="caution">
    <text evidence="10">The sequence shown here is derived from an EMBL/GenBank/DDBJ whole genome shotgun (WGS) entry which is preliminary data.</text>
</comment>
<reference evidence="10 11" key="1">
    <citation type="submission" date="2014-08" db="EMBL/GenBank/DDBJ databases">
        <title>Porphyromonas cangingivalis strain:COT-109_OH1386 Genome sequencing.</title>
        <authorList>
            <person name="Wallis C."/>
            <person name="Deusch O."/>
            <person name="O'Flynn C."/>
            <person name="Davis I."/>
            <person name="Jospin G."/>
            <person name="Darling A.E."/>
            <person name="Coil D.A."/>
            <person name="Alexiev A."/>
            <person name="Horsfall A."/>
            <person name="Kirkwood N."/>
            <person name="Harris S."/>
            <person name="Eisen J.A."/>
        </authorList>
    </citation>
    <scope>NUCLEOTIDE SEQUENCE [LARGE SCALE GENOMIC DNA]</scope>
    <source>
        <strain evidence="11">COT-109 OH1386</strain>
    </source>
</reference>
<dbReference type="AlphaFoldDB" id="A0A0A2EYP0"/>
<evidence type="ECO:0000256" key="7">
    <source>
        <dbReference type="SAM" id="Phobius"/>
    </source>
</evidence>
<keyword evidence="4 7" id="KW-0812">Transmembrane</keyword>
<sequence length="302" mass="33447">MDKKIKVTIIGTVVNLILPPIKFVAGVLWNSNALVADAIHSLSDLLSDLVIYIFLTVARRPRDKNHDYGYGKYETLATLFIAFLLVIVGGFIAGSAISTVLEYFDKGLLPERPGTVALIAALVSIVLKEILFRVTRKVAIETKSDAVMANAWHHRSDAYSSIATLIGITGAIFFEGVGTLLEPIAALVVGIFIMKVGVQLGVPAIRALTEASLTDNIEQEILEIICSVQEVEDPHNLRTRLIGNDYAIEVDVRTDGNRTVHEAHELTQVIERRLRRRFGNGTHIVIHVEPRKPYRHGHLYEK</sequence>
<comment type="similarity">
    <text evidence="2">Belongs to the cation diffusion facilitator (CDF) transporter (TC 2.A.4) family.</text>
</comment>
<feature type="transmembrane region" description="Helical" evidence="7">
    <location>
        <begin position="156"/>
        <end position="174"/>
    </location>
</feature>
<evidence type="ECO:0000313" key="11">
    <source>
        <dbReference type="Proteomes" id="UP000030125"/>
    </source>
</evidence>
<dbReference type="Proteomes" id="UP000030125">
    <property type="component" value="Unassembled WGS sequence"/>
</dbReference>
<dbReference type="NCBIfam" id="TIGR01297">
    <property type="entry name" value="CDF"/>
    <property type="match status" value="1"/>
</dbReference>
<dbReference type="InterPro" id="IPR050291">
    <property type="entry name" value="CDF_Transporter"/>
</dbReference>
<dbReference type="SUPFAM" id="SSF161111">
    <property type="entry name" value="Cation efflux protein transmembrane domain-like"/>
    <property type="match status" value="1"/>
</dbReference>
<keyword evidence="11" id="KW-1185">Reference proteome</keyword>
<dbReference type="InterPro" id="IPR002524">
    <property type="entry name" value="Cation_efflux"/>
</dbReference>